<accession>A0ABU7M504</accession>
<feature type="domain" description="RNA-binding protein KhpB N-terminal" evidence="1">
    <location>
        <begin position="2"/>
        <end position="53"/>
    </location>
</feature>
<dbReference type="SMART" id="SM01245">
    <property type="entry name" value="Jag_N"/>
    <property type="match status" value="1"/>
</dbReference>
<comment type="caution">
    <text evidence="2">The sequence shown here is derived from an EMBL/GenBank/DDBJ whole genome shotgun (WGS) entry which is preliminary data.</text>
</comment>
<dbReference type="Pfam" id="PF18472">
    <property type="entry name" value="HP1451_C"/>
    <property type="match status" value="1"/>
</dbReference>
<gene>
    <name evidence="2" type="ORF">V2I23_05595</name>
</gene>
<evidence type="ECO:0000313" key="2">
    <source>
        <dbReference type="EMBL" id="MEE3744766.1"/>
    </source>
</evidence>
<dbReference type="InterPro" id="IPR032782">
    <property type="entry name" value="KhpB_N"/>
</dbReference>
<dbReference type="InterPro" id="IPR040977">
    <property type="entry name" value="HP1451_C"/>
</dbReference>
<dbReference type="RefSeq" id="WP_330526275.1">
    <property type="nucleotide sequence ID" value="NZ_JAZBRD010000007.1"/>
</dbReference>
<dbReference type="InterPro" id="IPR039247">
    <property type="entry name" value="KhpB"/>
</dbReference>
<dbReference type="InterPro" id="IPR015946">
    <property type="entry name" value="KH_dom-like_a/b"/>
</dbReference>
<keyword evidence="3" id="KW-1185">Reference proteome</keyword>
<dbReference type="InterPro" id="IPR038247">
    <property type="entry name" value="Jag_N_dom_sf"/>
</dbReference>
<name>A0ABU7M504_9BACT</name>
<dbReference type="Gene3D" id="3.30.30.80">
    <property type="entry name" value="probable RNA-binding protein from clostridium symbiosum atcc 14940"/>
    <property type="match status" value="1"/>
</dbReference>
<reference evidence="2 3" key="1">
    <citation type="submission" date="2024-01" db="EMBL/GenBank/DDBJ databases">
        <title>Campylobacter porcellus sp. nov.</title>
        <authorList>
            <person name="Papic B."/>
            <person name="Gruntar I."/>
        </authorList>
    </citation>
    <scope>NUCLEOTIDE SEQUENCE [LARGE SCALE GENOMIC DNA]</scope>
    <source>
        <strain evidence="2 3">CX2-4855-23</strain>
    </source>
</reference>
<proteinExistence type="predicted"/>
<dbReference type="Proteomes" id="UP001331664">
    <property type="component" value="Unassembled WGS sequence"/>
</dbReference>
<evidence type="ECO:0000259" key="1">
    <source>
        <dbReference type="SMART" id="SM01245"/>
    </source>
</evidence>
<sequence>MKIEAKDLQSAYIKAANELKCSAINLEITQIKAARKGFLGFFKKDGIFEVSVKKDGEKRVKKPKNDRIEKSIRCDKAQKSTHSKFEPSSEDKFEPNITITQSDTQAEAQFAKPARKSTLNIDQSIFDSFHKIDDNQTAVSLDNILLEIRAGLDRLFGASLFDIQVSELSIYDADTIYIKLDGADAALMIGKEGYRYKAISYLIFNWINAKYNKGIRLEIAEFLKNQESSMAVYLNGVIERVELIGKAQTKPLDGVLVKIALEQLRQRFPDKYVGIKSSDESKFIVINDFHKK</sequence>
<dbReference type="Gene3D" id="3.30.1370.180">
    <property type="match status" value="1"/>
</dbReference>
<protein>
    <submittedName>
        <fullName evidence="2">Jag N-terminal domain-containing protein</fullName>
    </submittedName>
</protein>
<dbReference type="PANTHER" id="PTHR35800:SF1">
    <property type="entry name" value="RNA-BINDING PROTEIN KHPB"/>
    <property type="match status" value="1"/>
</dbReference>
<organism evidence="2 3">
    <name type="scientific">Campylobacter porcelli</name>
    <dbReference type="NCBI Taxonomy" id="1660073"/>
    <lineage>
        <taxon>Bacteria</taxon>
        <taxon>Pseudomonadati</taxon>
        <taxon>Campylobacterota</taxon>
        <taxon>Epsilonproteobacteria</taxon>
        <taxon>Campylobacterales</taxon>
        <taxon>Campylobacteraceae</taxon>
        <taxon>Campylobacter</taxon>
    </lineage>
</organism>
<evidence type="ECO:0000313" key="3">
    <source>
        <dbReference type="Proteomes" id="UP001331664"/>
    </source>
</evidence>
<dbReference type="EMBL" id="JAZBRD010000007">
    <property type="protein sequence ID" value="MEE3744766.1"/>
    <property type="molecule type" value="Genomic_DNA"/>
</dbReference>
<dbReference type="Pfam" id="PF14804">
    <property type="entry name" value="Jag_N"/>
    <property type="match status" value="1"/>
</dbReference>
<dbReference type="PANTHER" id="PTHR35800">
    <property type="entry name" value="PROTEIN JAG"/>
    <property type="match status" value="1"/>
</dbReference>
<dbReference type="Gene3D" id="3.30.300.20">
    <property type="match status" value="1"/>
</dbReference>